<evidence type="ECO:0000313" key="3">
    <source>
        <dbReference type="Proteomes" id="UP000053433"/>
    </source>
</evidence>
<dbReference type="Proteomes" id="UP000053433">
    <property type="component" value="Unassembled WGS sequence"/>
</dbReference>
<dbReference type="AlphaFoldDB" id="A0A0W7TQK7"/>
<keyword evidence="1" id="KW-0812">Transmembrane</keyword>
<feature type="transmembrane region" description="Helical" evidence="1">
    <location>
        <begin position="44"/>
        <end position="63"/>
    </location>
</feature>
<sequence>MEFFAGIGAGWMNLASLALGLLAWMLPVAAMIRTAARPRALHPALPLVCVSFAACAAALYLQLRYHAHLSRIEDVGAFLDTAQAAAFASAVLLCVTLALNALALCAAAVCARKAVDRA</sequence>
<evidence type="ECO:0000256" key="1">
    <source>
        <dbReference type="SAM" id="Phobius"/>
    </source>
</evidence>
<feature type="transmembrane region" description="Helical" evidence="1">
    <location>
        <begin position="83"/>
        <end position="111"/>
    </location>
</feature>
<reference evidence="2 3" key="1">
    <citation type="submission" date="2015-10" db="EMBL/GenBank/DDBJ databases">
        <title>A novel member of the family Ruminococcaceae isolated from human faeces.</title>
        <authorList>
            <person name="Shkoporov A.N."/>
            <person name="Chaplin A.V."/>
            <person name="Motuzova O.V."/>
            <person name="Kafarskaia L.I."/>
            <person name="Efimov B.A."/>
        </authorList>
    </citation>
    <scope>NUCLEOTIDE SEQUENCE [LARGE SCALE GENOMIC DNA]</scope>
    <source>
        <strain evidence="2 3">668</strain>
    </source>
</reference>
<accession>A0A0W7TQK7</accession>
<comment type="caution">
    <text evidence="2">The sequence shown here is derived from an EMBL/GenBank/DDBJ whole genome shotgun (WGS) entry which is preliminary data.</text>
</comment>
<organism evidence="2 3">
    <name type="scientific">Ruthenibacterium lactatiformans</name>
    <dbReference type="NCBI Taxonomy" id="1550024"/>
    <lineage>
        <taxon>Bacteria</taxon>
        <taxon>Bacillati</taxon>
        <taxon>Bacillota</taxon>
        <taxon>Clostridia</taxon>
        <taxon>Eubacteriales</taxon>
        <taxon>Oscillospiraceae</taxon>
        <taxon>Ruthenibacterium</taxon>
    </lineage>
</organism>
<dbReference type="EMBL" id="LMUA01000013">
    <property type="protein sequence ID" value="KUE76054.1"/>
    <property type="molecule type" value="Genomic_DNA"/>
</dbReference>
<feature type="transmembrane region" description="Helical" evidence="1">
    <location>
        <begin position="12"/>
        <end position="32"/>
    </location>
</feature>
<keyword evidence="1" id="KW-0472">Membrane</keyword>
<protein>
    <submittedName>
        <fullName evidence="2">Uncharacterized protein</fullName>
    </submittedName>
</protein>
<gene>
    <name evidence="2" type="ORF">ASJ35_10785</name>
</gene>
<evidence type="ECO:0000313" key="2">
    <source>
        <dbReference type="EMBL" id="KUE76054.1"/>
    </source>
</evidence>
<keyword evidence="1" id="KW-1133">Transmembrane helix</keyword>
<dbReference type="RefSeq" id="WP_058723306.1">
    <property type="nucleotide sequence ID" value="NZ_CAOJUJ010000021.1"/>
</dbReference>
<name>A0A0W7TQK7_9FIRM</name>
<proteinExistence type="predicted"/>